<dbReference type="CDD" id="cd01949">
    <property type="entry name" value="GGDEF"/>
    <property type="match status" value="1"/>
</dbReference>
<dbReference type="Pfam" id="PF00990">
    <property type="entry name" value="GGDEF"/>
    <property type="match status" value="1"/>
</dbReference>
<keyword evidence="3" id="KW-0812">Transmembrane</keyword>
<organism evidence="5 6">
    <name type="scientific">Noviherbaspirillum suwonense</name>
    <dbReference type="NCBI Taxonomy" id="1224511"/>
    <lineage>
        <taxon>Bacteria</taxon>
        <taxon>Pseudomonadati</taxon>
        <taxon>Pseudomonadota</taxon>
        <taxon>Betaproteobacteria</taxon>
        <taxon>Burkholderiales</taxon>
        <taxon>Oxalobacteraceae</taxon>
        <taxon>Noviherbaspirillum</taxon>
    </lineage>
</organism>
<name>A0ABY1QKX7_9BURK</name>
<dbReference type="Proteomes" id="UP001158049">
    <property type="component" value="Unassembled WGS sequence"/>
</dbReference>
<feature type="transmembrane region" description="Helical" evidence="3">
    <location>
        <begin position="190"/>
        <end position="211"/>
    </location>
</feature>
<dbReference type="PROSITE" id="PS50887">
    <property type="entry name" value="GGDEF"/>
    <property type="match status" value="1"/>
</dbReference>
<dbReference type="PANTHER" id="PTHR45138:SF9">
    <property type="entry name" value="DIGUANYLATE CYCLASE DGCM-RELATED"/>
    <property type="match status" value="1"/>
</dbReference>
<feature type="transmembrane region" description="Helical" evidence="3">
    <location>
        <begin position="6"/>
        <end position="27"/>
    </location>
</feature>
<dbReference type="InterPro" id="IPR029787">
    <property type="entry name" value="Nucleotide_cyclase"/>
</dbReference>
<sequence length="390" mass="41385">MPNDIASLILALTVSMCTMAVALPAVMGQVNAAARRAQVGVCMQALGWVLLLVSSMVAGGSWTDRLLSTLSMAGIAGGLALNATAFNLWCGRSPSARMPAVVAVVLTVGYALGFSSYAFRVSWANGLLALQMTMVAVTLARKPLVPVGGWRWLLVLALAAQVVVTAWRGALAAFDTMAFPSFMAPHPINLLFALVANATAVLSLIGILLAHRDEAARALERLATLDGMTGVLNRRAWLAHAGVELANAARYGHRLGVLLIDIDHFKEVNDSRGHEAGDHALQFFARALQSACRSGDLVCRYGGEEFCVLMNRADLLSTQAFDRRIRAYLAEAAPREIGYPLNYSAGIAVSSASDDTLDAMLRRADVALYSAKALGRGCTLDAEALHMSAT</sequence>
<dbReference type="NCBIfam" id="TIGR00254">
    <property type="entry name" value="GGDEF"/>
    <property type="match status" value="1"/>
</dbReference>
<dbReference type="EMBL" id="FXUL01000021">
    <property type="protein sequence ID" value="SMP74529.1"/>
    <property type="molecule type" value="Genomic_DNA"/>
</dbReference>
<protein>
    <recommendedName>
        <fullName evidence="1">diguanylate cyclase</fullName>
        <ecNumber evidence="1">2.7.7.65</ecNumber>
    </recommendedName>
</protein>
<feature type="transmembrane region" description="Helical" evidence="3">
    <location>
        <begin position="100"/>
        <end position="117"/>
    </location>
</feature>
<evidence type="ECO:0000256" key="3">
    <source>
        <dbReference type="SAM" id="Phobius"/>
    </source>
</evidence>
<dbReference type="InterPro" id="IPR050469">
    <property type="entry name" value="Diguanylate_Cyclase"/>
</dbReference>
<dbReference type="EC" id="2.7.7.65" evidence="1"/>
<keyword evidence="3" id="KW-1133">Transmembrane helix</keyword>
<evidence type="ECO:0000313" key="6">
    <source>
        <dbReference type="Proteomes" id="UP001158049"/>
    </source>
</evidence>
<reference evidence="5 6" key="1">
    <citation type="submission" date="2017-05" db="EMBL/GenBank/DDBJ databases">
        <authorList>
            <person name="Varghese N."/>
            <person name="Submissions S."/>
        </authorList>
    </citation>
    <scope>NUCLEOTIDE SEQUENCE [LARGE SCALE GENOMIC DNA]</scope>
    <source>
        <strain evidence="5 6">DSM 26001</strain>
    </source>
</reference>
<gene>
    <name evidence="5" type="ORF">SAMN06295970_1211</name>
</gene>
<evidence type="ECO:0000259" key="4">
    <source>
        <dbReference type="PROSITE" id="PS50887"/>
    </source>
</evidence>
<comment type="caution">
    <text evidence="5">The sequence shown here is derived from an EMBL/GenBank/DDBJ whole genome shotgun (WGS) entry which is preliminary data.</text>
</comment>
<dbReference type="PANTHER" id="PTHR45138">
    <property type="entry name" value="REGULATORY COMPONENTS OF SENSORY TRANSDUCTION SYSTEM"/>
    <property type="match status" value="1"/>
</dbReference>
<evidence type="ECO:0000313" key="5">
    <source>
        <dbReference type="EMBL" id="SMP74529.1"/>
    </source>
</evidence>
<dbReference type="SUPFAM" id="SSF55073">
    <property type="entry name" value="Nucleotide cyclase"/>
    <property type="match status" value="1"/>
</dbReference>
<accession>A0ABY1QKX7</accession>
<proteinExistence type="predicted"/>
<dbReference type="InterPro" id="IPR043128">
    <property type="entry name" value="Rev_trsase/Diguanyl_cyclase"/>
</dbReference>
<feature type="transmembrane region" description="Helical" evidence="3">
    <location>
        <begin position="152"/>
        <end position="170"/>
    </location>
</feature>
<evidence type="ECO:0000256" key="2">
    <source>
        <dbReference type="ARBA" id="ARBA00034247"/>
    </source>
</evidence>
<feature type="domain" description="GGDEF" evidence="4">
    <location>
        <begin position="253"/>
        <end position="384"/>
    </location>
</feature>
<feature type="transmembrane region" description="Helical" evidence="3">
    <location>
        <begin position="66"/>
        <end position="88"/>
    </location>
</feature>
<feature type="transmembrane region" description="Helical" evidence="3">
    <location>
        <begin position="39"/>
        <end position="60"/>
    </location>
</feature>
<dbReference type="InterPro" id="IPR000160">
    <property type="entry name" value="GGDEF_dom"/>
</dbReference>
<keyword evidence="3" id="KW-0472">Membrane</keyword>
<dbReference type="RefSeq" id="WP_283444437.1">
    <property type="nucleotide sequence ID" value="NZ_FXUL01000021.1"/>
</dbReference>
<dbReference type="Gene3D" id="3.30.70.270">
    <property type="match status" value="1"/>
</dbReference>
<keyword evidence="6" id="KW-1185">Reference proteome</keyword>
<comment type="catalytic activity">
    <reaction evidence="2">
        <text>2 GTP = 3',3'-c-di-GMP + 2 diphosphate</text>
        <dbReference type="Rhea" id="RHEA:24898"/>
        <dbReference type="ChEBI" id="CHEBI:33019"/>
        <dbReference type="ChEBI" id="CHEBI:37565"/>
        <dbReference type="ChEBI" id="CHEBI:58805"/>
        <dbReference type="EC" id="2.7.7.65"/>
    </reaction>
</comment>
<dbReference type="SMART" id="SM00267">
    <property type="entry name" value="GGDEF"/>
    <property type="match status" value="1"/>
</dbReference>
<evidence type="ECO:0000256" key="1">
    <source>
        <dbReference type="ARBA" id="ARBA00012528"/>
    </source>
</evidence>